<gene>
    <name evidence="3" type="ORF">THAOC_35181</name>
</gene>
<keyword evidence="1" id="KW-0472">Membrane</keyword>
<dbReference type="Pfam" id="PF00085">
    <property type="entry name" value="Thioredoxin"/>
    <property type="match status" value="1"/>
</dbReference>
<keyword evidence="1" id="KW-0812">Transmembrane</keyword>
<feature type="transmembrane region" description="Helical" evidence="1">
    <location>
        <begin position="446"/>
        <end position="467"/>
    </location>
</feature>
<evidence type="ECO:0000313" key="4">
    <source>
        <dbReference type="Proteomes" id="UP000266841"/>
    </source>
</evidence>
<dbReference type="InterPro" id="IPR012936">
    <property type="entry name" value="Erv_C"/>
</dbReference>
<proteinExistence type="predicted"/>
<dbReference type="eggNOG" id="KOG2667">
    <property type="taxonomic scope" value="Eukaryota"/>
</dbReference>
<dbReference type="GO" id="GO:0005783">
    <property type="term" value="C:endoplasmic reticulum"/>
    <property type="evidence" value="ECO:0007669"/>
    <property type="project" value="TreeGrafter"/>
</dbReference>
<dbReference type="CDD" id="cd02961">
    <property type="entry name" value="PDI_a_family"/>
    <property type="match status" value="1"/>
</dbReference>
<dbReference type="PANTHER" id="PTHR10984:SF37">
    <property type="entry name" value="PROTEIN DISULFIDE-ISOMERASE 5-3"/>
    <property type="match status" value="1"/>
</dbReference>
<dbReference type="Gene3D" id="3.40.30.10">
    <property type="entry name" value="Glutaredoxin"/>
    <property type="match status" value="1"/>
</dbReference>
<comment type="caution">
    <text evidence="3">The sequence shown here is derived from an EMBL/GenBank/DDBJ whole genome shotgun (WGS) entry which is preliminary data.</text>
</comment>
<dbReference type="InterPro" id="IPR036249">
    <property type="entry name" value="Thioredoxin-like_sf"/>
</dbReference>
<dbReference type="OrthoDB" id="72053at2759"/>
<feature type="domain" description="Thioredoxin" evidence="2">
    <location>
        <begin position="155"/>
        <end position="286"/>
    </location>
</feature>
<reference evidence="3 4" key="1">
    <citation type="journal article" date="2012" name="Genome Biol.">
        <title>Genome and low-iron response of an oceanic diatom adapted to chronic iron limitation.</title>
        <authorList>
            <person name="Lommer M."/>
            <person name="Specht M."/>
            <person name="Roy A.S."/>
            <person name="Kraemer L."/>
            <person name="Andreson R."/>
            <person name="Gutowska M.A."/>
            <person name="Wolf J."/>
            <person name="Bergner S.V."/>
            <person name="Schilhabel M.B."/>
            <person name="Klostermeier U.C."/>
            <person name="Beiko R.G."/>
            <person name="Rosenstiel P."/>
            <person name="Hippler M."/>
            <person name="Laroche J."/>
        </authorList>
    </citation>
    <scope>NUCLEOTIDE SEQUENCE [LARGE SCALE GENOMIC DNA]</scope>
    <source>
        <strain evidence="3 4">CCMP1005</strain>
    </source>
</reference>
<name>K0R3U0_THAOC</name>
<dbReference type="Proteomes" id="UP000266841">
    <property type="component" value="Unassembled WGS sequence"/>
</dbReference>
<dbReference type="Pfam" id="PF07970">
    <property type="entry name" value="COPIIcoated_ERV"/>
    <property type="match status" value="1"/>
</dbReference>
<evidence type="ECO:0000313" key="3">
    <source>
        <dbReference type="EMBL" id="EJK46164.1"/>
    </source>
</evidence>
<accession>K0R3U0</accession>
<keyword evidence="4" id="KW-1185">Reference proteome</keyword>
<dbReference type="GO" id="GO:0030134">
    <property type="term" value="C:COPII-coated ER to Golgi transport vesicle"/>
    <property type="evidence" value="ECO:0007669"/>
    <property type="project" value="TreeGrafter"/>
</dbReference>
<dbReference type="PANTHER" id="PTHR10984">
    <property type="entry name" value="ENDOPLASMIC RETICULUM-GOLGI INTERMEDIATE COMPARTMENT PROTEIN"/>
    <property type="match status" value="1"/>
</dbReference>
<dbReference type="InterPro" id="IPR045888">
    <property type="entry name" value="Erv"/>
</dbReference>
<evidence type="ECO:0000259" key="2">
    <source>
        <dbReference type="PROSITE" id="PS51352"/>
    </source>
</evidence>
<keyword evidence="1" id="KW-1133">Transmembrane helix</keyword>
<dbReference type="InterPro" id="IPR017937">
    <property type="entry name" value="Thioredoxin_CS"/>
</dbReference>
<sequence>MMYGDINGGSGRRAVGPADFYRRVPPSMTETYEFARPRIKSSIELDNRDASWDEALLRLNFNVSLFDVHCEFVSVGEFSPMIHYASKEVPSLLYVYGESSNLDQICTNYTKRLGYADVWDSLGTNQQNITKDVTKYHIDRNGEQASFHGRNREQTKVDHQVHDETLEDIADANGGELHSIDLTPEKRKDTFETWDVVFVDYFAPWCVWCQRLAPTWEKFAEQVTKRHVQLGVAKVDCVAHAQLCKDERIMAFPTLRWYEHGRAVMPDYKGDRTVGALVEYATRRLGEGQEDESEDHHPGCQVSGHLMVNRVPGNLHMEAKSIHHEINSAMTNLTHRVDHLSFGDERGPQGHFLDRFAFLGGVPDEFKHTNPMKGRLFQTHRFHESFHHHLKVVTTTIDYLFRPTALYQILAESQLVLYELQEVPEIKFLWDMSPMGIEVDVERRPWYDYITTCLAIVGGAYASLGLINRALLAMFKPKSL</sequence>
<dbReference type="AlphaFoldDB" id="K0R3U0"/>
<protein>
    <recommendedName>
        <fullName evidence="2">Thioredoxin domain-containing protein</fullName>
    </recommendedName>
</protein>
<evidence type="ECO:0000256" key="1">
    <source>
        <dbReference type="SAM" id="Phobius"/>
    </source>
</evidence>
<dbReference type="InterPro" id="IPR013766">
    <property type="entry name" value="Thioredoxin_domain"/>
</dbReference>
<dbReference type="EMBL" id="AGNL01047928">
    <property type="protein sequence ID" value="EJK46164.1"/>
    <property type="molecule type" value="Genomic_DNA"/>
</dbReference>
<dbReference type="OMA" id="MYGDING"/>
<dbReference type="SUPFAM" id="SSF52833">
    <property type="entry name" value="Thioredoxin-like"/>
    <property type="match status" value="1"/>
</dbReference>
<dbReference type="PROSITE" id="PS00194">
    <property type="entry name" value="THIOREDOXIN_1"/>
    <property type="match status" value="1"/>
</dbReference>
<dbReference type="PROSITE" id="PS51352">
    <property type="entry name" value="THIOREDOXIN_2"/>
    <property type="match status" value="1"/>
</dbReference>
<organism evidence="3 4">
    <name type="scientific">Thalassiosira oceanica</name>
    <name type="common">Marine diatom</name>
    <dbReference type="NCBI Taxonomy" id="159749"/>
    <lineage>
        <taxon>Eukaryota</taxon>
        <taxon>Sar</taxon>
        <taxon>Stramenopiles</taxon>
        <taxon>Ochrophyta</taxon>
        <taxon>Bacillariophyta</taxon>
        <taxon>Coscinodiscophyceae</taxon>
        <taxon>Thalassiosirophycidae</taxon>
        <taxon>Thalassiosirales</taxon>
        <taxon>Thalassiosiraceae</taxon>
        <taxon>Thalassiosira</taxon>
    </lineage>
</organism>